<dbReference type="GeneID" id="60057843"/>
<name>A0A173RFY2_9FIRM</name>
<evidence type="ECO:0000313" key="4">
    <source>
        <dbReference type="Proteomes" id="UP000487649"/>
    </source>
</evidence>
<dbReference type="InterPro" id="IPR015797">
    <property type="entry name" value="NUDIX_hydrolase-like_dom_sf"/>
</dbReference>
<reference evidence="3 4" key="1">
    <citation type="journal article" date="2019" name="Nat. Med.">
        <title>A library of human gut bacterial isolates paired with longitudinal multiomics data enables mechanistic microbiome research.</title>
        <authorList>
            <person name="Poyet M."/>
            <person name="Groussin M."/>
            <person name="Gibbons S.M."/>
            <person name="Avila-Pacheco J."/>
            <person name="Jiang X."/>
            <person name="Kearney S.M."/>
            <person name="Perrotta A.R."/>
            <person name="Berdy B."/>
            <person name="Zhao S."/>
            <person name="Lieberman T.D."/>
            <person name="Swanson P.K."/>
            <person name="Smith M."/>
            <person name="Roesemann S."/>
            <person name="Alexander J.E."/>
            <person name="Rich S.A."/>
            <person name="Livny J."/>
            <person name="Vlamakis H."/>
            <person name="Clish C."/>
            <person name="Bullock K."/>
            <person name="Deik A."/>
            <person name="Scott J."/>
            <person name="Pierce K.A."/>
            <person name="Xavier R.J."/>
            <person name="Alm E.J."/>
        </authorList>
    </citation>
    <scope>NUCLEOTIDE SEQUENCE [LARGE SCALE GENOMIC DNA]</scope>
    <source>
        <strain evidence="3 4">BIOML-A198</strain>
    </source>
</reference>
<dbReference type="OrthoDB" id="9787476at2"/>
<dbReference type="RefSeq" id="WP_006784578.1">
    <property type="nucleotide sequence ID" value="NZ_CABJBH010000001.1"/>
</dbReference>
<keyword evidence="2" id="KW-0378">Hydrolase</keyword>
<dbReference type="Proteomes" id="UP000487649">
    <property type="component" value="Unassembled WGS sequence"/>
</dbReference>
<dbReference type="Gene3D" id="3.90.79.10">
    <property type="entry name" value="Nucleoside Triphosphate Pyrophosphohydrolase"/>
    <property type="match status" value="1"/>
</dbReference>
<protein>
    <submittedName>
        <fullName evidence="3">NUDIX domain-containing protein</fullName>
    </submittedName>
</protein>
<comment type="caution">
    <text evidence="3">The sequence shown here is derived from an EMBL/GenBank/DDBJ whole genome shotgun (WGS) entry which is preliminary data.</text>
</comment>
<dbReference type="PROSITE" id="PS51462">
    <property type="entry name" value="NUDIX"/>
    <property type="match status" value="1"/>
</dbReference>
<gene>
    <name evidence="3" type="ORF">GMA92_11545</name>
</gene>
<dbReference type="CDD" id="cd04699">
    <property type="entry name" value="NUDIX_MutT_Nudt1"/>
    <property type="match status" value="1"/>
</dbReference>
<dbReference type="GO" id="GO:0016787">
    <property type="term" value="F:hydrolase activity"/>
    <property type="evidence" value="ECO:0007669"/>
    <property type="project" value="UniProtKB-KW"/>
</dbReference>
<comment type="similarity">
    <text evidence="1">Belongs to the Nudix hydrolase family.</text>
</comment>
<dbReference type="SUPFAM" id="SSF55811">
    <property type="entry name" value="Nudix"/>
    <property type="match status" value="1"/>
</dbReference>
<proteinExistence type="inferred from homology"/>
<evidence type="ECO:0000313" key="3">
    <source>
        <dbReference type="EMBL" id="MTK22048.1"/>
    </source>
</evidence>
<accession>A0A173RFY2</accession>
<dbReference type="InterPro" id="IPR020084">
    <property type="entry name" value="NUDIX_hydrolase_CS"/>
</dbReference>
<dbReference type="EMBL" id="WMQE01000028">
    <property type="protein sequence ID" value="MTK22048.1"/>
    <property type="molecule type" value="Genomic_DNA"/>
</dbReference>
<dbReference type="PANTHER" id="PTHR43736:SF1">
    <property type="entry name" value="DIHYDRONEOPTERIN TRIPHOSPHATE DIPHOSPHATASE"/>
    <property type="match status" value="1"/>
</dbReference>
<dbReference type="Pfam" id="PF00293">
    <property type="entry name" value="NUDIX"/>
    <property type="match status" value="1"/>
</dbReference>
<dbReference type="PROSITE" id="PS00893">
    <property type="entry name" value="NUDIX_BOX"/>
    <property type="match status" value="1"/>
</dbReference>
<organism evidence="3 4">
    <name type="scientific">Turicibacter sanguinis</name>
    <dbReference type="NCBI Taxonomy" id="154288"/>
    <lineage>
        <taxon>Bacteria</taxon>
        <taxon>Bacillati</taxon>
        <taxon>Bacillota</taxon>
        <taxon>Erysipelotrichia</taxon>
        <taxon>Erysipelotrichales</taxon>
        <taxon>Turicibacteraceae</taxon>
        <taxon>Turicibacter</taxon>
    </lineage>
</organism>
<sequence>MTQINFSVKGLIIKDHHFLALHKSNAKNNFLDLPGGKTHMKESAEQALLREIEEETNLIVSPKKVLSTWQFVNDDYLIMGVLYLCDLVGGDLVLSSEHNYYEWLPLNLDSATRLNPSLSDAICQLDFKAL</sequence>
<evidence type="ECO:0000256" key="2">
    <source>
        <dbReference type="ARBA" id="ARBA00022801"/>
    </source>
</evidence>
<dbReference type="InterPro" id="IPR000086">
    <property type="entry name" value="NUDIX_hydrolase_dom"/>
</dbReference>
<dbReference type="PANTHER" id="PTHR43736">
    <property type="entry name" value="ADP-RIBOSE PYROPHOSPHATASE"/>
    <property type="match status" value="1"/>
</dbReference>
<evidence type="ECO:0000256" key="1">
    <source>
        <dbReference type="ARBA" id="ARBA00005582"/>
    </source>
</evidence>
<dbReference type="AlphaFoldDB" id="A0A173RFY2"/>